<dbReference type="InterPro" id="IPR050107">
    <property type="entry name" value="ABC_carbohydrate_import_ATPase"/>
</dbReference>
<evidence type="ECO:0000256" key="2">
    <source>
        <dbReference type="ARBA" id="ARBA00005417"/>
    </source>
</evidence>
<keyword evidence="6" id="KW-0677">Repeat</keyword>
<keyword evidence="3" id="KW-0813">Transport</keyword>
<dbReference type="GO" id="GO:0005886">
    <property type="term" value="C:plasma membrane"/>
    <property type="evidence" value="ECO:0007669"/>
    <property type="project" value="UniProtKB-SubCell"/>
</dbReference>
<evidence type="ECO:0000256" key="4">
    <source>
        <dbReference type="ARBA" id="ARBA00022475"/>
    </source>
</evidence>
<keyword evidence="7" id="KW-0547">Nucleotide-binding</keyword>
<comment type="subcellular location">
    <subcellularLocation>
        <location evidence="1">Cell membrane</location>
        <topology evidence="1">Peripheral membrane protein</topology>
    </subcellularLocation>
</comment>
<dbReference type="InterPro" id="IPR003593">
    <property type="entry name" value="AAA+_ATPase"/>
</dbReference>
<gene>
    <name evidence="13" type="ORF">SAMN06265368_3331</name>
</gene>
<evidence type="ECO:0000256" key="1">
    <source>
        <dbReference type="ARBA" id="ARBA00004202"/>
    </source>
</evidence>
<keyword evidence="9" id="KW-1278">Translocase</keyword>
<evidence type="ECO:0000256" key="5">
    <source>
        <dbReference type="ARBA" id="ARBA00022597"/>
    </source>
</evidence>
<dbReference type="InterPro" id="IPR027417">
    <property type="entry name" value="P-loop_NTPase"/>
</dbReference>
<dbReference type="Gene3D" id="3.40.50.300">
    <property type="entry name" value="P-loop containing nucleotide triphosphate hydrolases"/>
    <property type="match status" value="2"/>
</dbReference>
<evidence type="ECO:0000256" key="3">
    <source>
        <dbReference type="ARBA" id="ARBA00022448"/>
    </source>
</evidence>
<dbReference type="EMBL" id="OBEL01000004">
    <property type="protein sequence ID" value="SNZ20228.1"/>
    <property type="molecule type" value="Genomic_DNA"/>
</dbReference>
<dbReference type="FunFam" id="3.40.50.300:FF:000127">
    <property type="entry name" value="Ribose import ATP-binding protein RbsA"/>
    <property type="match status" value="1"/>
</dbReference>
<evidence type="ECO:0000256" key="11">
    <source>
        <dbReference type="SAM" id="MobiDB-lite"/>
    </source>
</evidence>
<evidence type="ECO:0000256" key="10">
    <source>
        <dbReference type="ARBA" id="ARBA00023136"/>
    </source>
</evidence>
<dbReference type="PANTHER" id="PTHR43790">
    <property type="entry name" value="CARBOHYDRATE TRANSPORT ATP-BINDING PROTEIN MG119-RELATED"/>
    <property type="match status" value="1"/>
</dbReference>
<feature type="domain" description="ABC transporter" evidence="12">
    <location>
        <begin position="256"/>
        <end position="504"/>
    </location>
</feature>
<dbReference type="SMART" id="SM00382">
    <property type="entry name" value="AAA"/>
    <property type="match status" value="2"/>
</dbReference>
<dbReference type="PROSITE" id="PS00211">
    <property type="entry name" value="ABC_TRANSPORTER_1"/>
    <property type="match status" value="1"/>
</dbReference>
<dbReference type="GO" id="GO:0005524">
    <property type="term" value="F:ATP binding"/>
    <property type="evidence" value="ECO:0007669"/>
    <property type="project" value="UniProtKB-KW"/>
</dbReference>
<evidence type="ECO:0000259" key="12">
    <source>
        <dbReference type="PROSITE" id="PS50893"/>
    </source>
</evidence>
<evidence type="ECO:0000256" key="6">
    <source>
        <dbReference type="ARBA" id="ARBA00022737"/>
    </source>
</evidence>
<evidence type="ECO:0000256" key="7">
    <source>
        <dbReference type="ARBA" id="ARBA00022741"/>
    </source>
</evidence>
<accession>A0A285PFK8</accession>
<keyword evidence="4" id="KW-1003">Cell membrane</keyword>
<dbReference type="AlphaFoldDB" id="A0A285PFK8"/>
<sequence>MSEMETGHSVFELRGITKSFPGIKALDDVSFDCRAGEVHALAGENGAGKSTLIKTLSGVYQADEGSVHLLGEEVRFTHPLQSIEAGISVIYQEFSLLPDRSIAENIFLGREPVRWGIIDHARMREETNEILTMFGDQHQLHADKLVGELAVAEQQMVEIAKAISLDARVIVMDEPTAALNEQECEILFALVETLREQGRSIVYITHRMREIQRLANRVTVLKDGSVAARFDHVPEADKIVHAMVGRDIGNFYPDPAKAHEIGEVVLSVEEGGNASLSQISLGLREGEITGFAGVQGAGRNALAQALFGITPFTEGSVHINGKRVSFTSPRDAIRSGLVMLPGDRKSEGLALMQSVEDNGMISPRAFSSMFGYPKQTAHGDVKDMTVAFNALDLRAAHYGVEIQSLSGGNQQKAIVARWLALAPKILIFVEPTRGIDVNTKAGIYHRMRELAREGAAIMVISSDLPEVLGVSDRILVMNAGRIVAEFGRDASEQEVMHAATDDDLLNTPALGTVGQSPEVTSSEGALQ</sequence>
<dbReference type="Pfam" id="PF00005">
    <property type="entry name" value="ABC_tran"/>
    <property type="match status" value="2"/>
</dbReference>
<feature type="compositionally biased region" description="Polar residues" evidence="11">
    <location>
        <begin position="513"/>
        <end position="527"/>
    </location>
</feature>
<comment type="similarity">
    <text evidence="2">Belongs to the ABC transporter superfamily.</text>
</comment>
<dbReference type="PANTHER" id="PTHR43790:SF9">
    <property type="entry name" value="GALACTOFURANOSE TRANSPORTER ATP-BINDING PROTEIN YTFR"/>
    <property type="match status" value="1"/>
</dbReference>
<dbReference type="InterPro" id="IPR003439">
    <property type="entry name" value="ABC_transporter-like_ATP-bd"/>
</dbReference>
<evidence type="ECO:0000313" key="13">
    <source>
        <dbReference type="EMBL" id="SNZ20228.1"/>
    </source>
</evidence>
<evidence type="ECO:0000313" key="14">
    <source>
        <dbReference type="Proteomes" id="UP000219439"/>
    </source>
</evidence>
<dbReference type="CDD" id="cd03215">
    <property type="entry name" value="ABC_Carb_Monos_II"/>
    <property type="match status" value="1"/>
</dbReference>
<feature type="domain" description="ABC transporter" evidence="12">
    <location>
        <begin position="11"/>
        <end position="248"/>
    </location>
</feature>
<evidence type="ECO:0000256" key="9">
    <source>
        <dbReference type="ARBA" id="ARBA00022967"/>
    </source>
</evidence>
<protein>
    <submittedName>
        <fullName evidence="13">Ribose transport system ATP-binding protein</fullName>
    </submittedName>
</protein>
<feature type="region of interest" description="Disordered" evidence="11">
    <location>
        <begin position="506"/>
        <end position="527"/>
    </location>
</feature>
<dbReference type="InterPro" id="IPR017871">
    <property type="entry name" value="ABC_transporter-like_CS"/>
</dbReference>
<dbReference type="SUPFAM" id="SSF52540">
    <property type="entry name" value="P-loop containing nucleoside triphosphate hydrolases"/>
    <property type="match status" value="2"/>
</dbReference>
<keyword evidence="14" id="KW-1185">Reference proteome</keyword>
<name>A0A285PFK8_9HYPH</name>
<dbReference type="GO" id="GO:0016887">
    <property type="term" value="F:ATP hydrolysis activity"/>
    <property type="evidence" value="ECO:0007669"/>
    <property type="project" value="InterPro"/>
</dbReference>
<dbReference type="Proteomes" id="UP000219439">
    <property type="component" value="Unassembled WGS sequence"/>
</dbReference>
<reference evidence="13 14" key="1">
    <citation type="submission" date="2017-09" db="EMBL/GenBank/DDBJ databases">
        <authorList>
            <person name="Ehlers B."/>
            <person name="Leendertz F.H."/>
        </authorList>
    </citation>
    <scope>NUCLEOTIDE SEQUENCE [LARGE SCALE GENOMIC DNA]</scope>
    <source>
        <strain evidence="13 14">DSM 18289</strain>
    </source>
</reference>
<keyword evidence="8 13" id="KW-0067">ATP-binding</keyword>
<evidence type="ECO:0000256" key="8">
    <source>
        <dbReference type="ARBA" id="ARBA00022840"/>
    </source>
</evidence>
<dbReference type="PROSITE" id="PS50893">
    <property type="entry name" value="ABC_TRANSPORTER_2"/>
    <property type="match status" value="2"/>
</dbReference>
<organism evidence="13 14">
    <name type="scientific">Cohaesibacter gelatinilyticus</name>
    <dbReference type="NCBI Taxonomy" id="372072"/>
    <lineage>
        <taxon>Bacteria</taxon>
        <taxon>Pseudomonadati</taxon>
        <taxon>Pseudomonadota</taxon>
        <taxon>Alphaproteobacteria</taxon>
        <taxon>Hyphomicrobiales</taxon>
        <taxon>Cohaesibacteraceae</taxon>
    </lineage>
</organism>
<keyword evidence="10" id="KW-0472">Membrane</keyword>
<dbReference type="CDD" id="cd03216">
    <property type="entry name" value="ABC_Carb_Monos_I"/>
    <property type="match status" value="1"/>
</dbReference>
<keyword evidence="5" id="KW-0762">Sugar transport</keyword>
<proteinExistence type="inferred from homology"/>